<keyword evidence="2" id="KW-1185">Reference proteome</keyword>
<gene>
    <name evidence="1" type="ORF">TcWFU_003251</name>
</gene>
<comment type="caution">
    <text evidence="1">The sequence shown here is derived from an EMBL/GenBank/DDBJ whole genome shotgun (WGS) entry which is preliminary data.</text>
</comment>
<organism evidence="1 2">
    <name type="scientific">Taenia crassiceps</name>
    <dbReference type="NCBI Taxonomy" id="6207"/>
    <lineage>
        <taxon>Eukaryota</taxon>
        <taxon>Metazoa</taxon>
        <taxon>Spiralia</taxon>
        <taxon>Lophotrochozoa</taxon>
        <taxon>Platyhelminthes</taxon>
        <taxon>Cestoda</taxon>
        <taxon>Eucestoda</taxon>
        <taxon>Cyclophyllidea</taxon>
        <taxon>Taeniidae</taxon>
        <taxon>Taenia</taxon>
    </lineage>
</organism>
<evidence type="ECO:0000313" key="2">
    <source>
        <dbReference type="Proteomes" id="UP001651158"/>
    </source>
</evidence>
<dbReference type="Proteomes" id="UP001651158">
    <property type="component" value="Unassembled WGS sequence"/>
</dbReference>
<name>A0ABR4Q946_9CEST</name>
<sequence length="99" mass="11374">MPIFNQNLLRLGIFISHCVDQWEEMLIISAGYASRKGVDDAGFTGWQSTSFRQQVDWLICSFRINSGCSTPLPPEMRQIVQLFCDCRLHSVQAERGQHR</sequence>
<evidence type="ECO:0000313" key="1">
    <source>
        <dbReference type="EMBL" id="KAL5106131.1"/>
    </source>
</evidence>
<dbReference type="EMBL" id="JAKROA010000006">
    <property type="protein sequence ID" value="KAL5106131.1"/>
    <property type="molecule type" value="Genomic_DNA"/>
</dbReference>
<proteinExistence type="predicted"/>
<accession>A0ABR4Q946</accession>
<protein>
    <submittedName>
        <fullName evidence="1">Uncharacterized protein</fullName>
    </submittedName>
</protein>
<reference evidence="1 2" key="1">
    <citation type="journal article" date="2022" name="Front. Cell. Infect. Microbiol.">
        <title>The Genomes of Two Strains of Taenia crassiceps the Animal Model for the Study of Human Cysticercosis.</title>
        <authorList>
            <person name="Bobes R.J."/>
            <person name="Estrada K."/>
            <person name="Rios-Valencia D.G."/>
            <person name="Calderon-Gallegos A."/>
            <person name="de la Torre P."/>
            <person name="Carrero J.C."/>
            <person name="Sanchez-Flores A."/>
            <person name="Laclette J.P."/>
        </authorList>
    </citation>
    <scope>NUCLEOTIDE SEQUENCE [LARGE SCALE GENOMIC DNA]</scope>
    <source>
        <strain evidence="1">WFUcys</strain>
    </source>
</reference>